<dbReference type="eggNOG" id="COG0456">
    <property type="taxonomic scope" value="Bacteria"/>
</dbReference>
<evidence type="ECO:0000313" key="3">
    <source>
        <dbReference type="EMBL" id="AFV00835.1"/>
    </source>
</evidence>
<sequence>MQSTTIASKPMTTSPSRPKVLNHRASRTAEQLYFLFQGAYRQEARLIGVGASAYFAPLQRDAAAIRLAPSRMVGVEQGGEVIAVAELIEPSSAQSYCLIQGLAVERNHQGKGLAKRVLGAVINTYHKKGVALRVKTAVANKPAQSLYSALKFRTVDREQAHGVDILVMEYQAD</sequence>
<dbReference type="PROSITE" id="PS51186">
    <property type="entry name" value="GNAT"/>
    <property type="match status" value="1"/>
</dbReference>
<evidence type="ECO:0000259" key="2">
    <source>
        <dbReference type="PROSITE" id="PS51186"/>
    </source>
</evidence>
<dbReference type="Pfam" id="PF00583">
    <property type="entry name" value="Acetyltransf_1"/>
    <property type="match status" value="1"/>
</dbReference>
<dbReference type="GO" id="GO:0016747">
    <property type="term" value="F:acyltransferase activity, transferring groups other than amino-acyl groups"/>
    <property type="evidence" value="ECO:0007669"/>
    <property type="project" value="InterPro"/>
</dbReference>
<dbReference type="SUPFAM" id="SSF55729">
    <property type="entry name" value="Acyl-CoA N-acyltransferases (Nat)"/>
    <property type="match status" value="1"/>
</dbReference>
<evidence type="ECO:0000313" key="4">
    <source>
        <dbReference type="Proteomes" id="UP000000466"/>
    </source>
</evidence>
<feature type="domain" description="N-acetyltransferase" evidence="2">
    <location>
        <begin position="11"/>
        <end position="173"/>
    </location>
</feature>
<dbReference type="HOGENOM" id="CLU_1546573_0_0_6"/>
<reference evidence="3 4" key="1">
    <citation type="journal article" date="2013" name="Genome Announc.">
        <title>Complete genome sequence of Simiduia agarivorans SA1(T), a marine bacterium able to degrade a variety of polysaccharides.</title>
        <authorList>
            <person name="Lin S.Y."/>
            <person name="Shieh W.Y."/>
            <person name="Chen J.S."/>
            <person name="Tang S.L."/>
        </authorList>
    </citation>
    <scope>NUCLEOTIDE SEQUENCE [LARGE SCALE GENOMIC DNA]</scope>
    <source>
        <strain evidence="4">DSM 21679 / JCM 13881 / BCRC 17597 / SA1</strain>
    </source>
</reference>
<dbReference type="RefSeq" id="WP_015048985.1">
    <property type="nucleotide sequence ID" value="NC_018868.3"/>
</dbReference>
<keyword evidence="4" id="KW-1185">Reference proteome</keyword>
<feature type="region of interest" description="Disordered" evidence="1">
    <location>
        <begin position="1"/>
        <end position="20"/>
    </location>
</feature>
<protein>
    <submittedName>
        <fullName evidence="3">Histone acetyltransferase HPA2-like acetyltransferase</fullName>
    </submittedName>
</protein>
<dbReference type="InterPro" id="IPR016181">
    <property type="entry name" value="Acyl_CoA_acyltransferase"/>
</dbReference>
<dbReference type="InterPro" id="IPR000182">
    <property type="entry name" value="GNAT_dom"/>
</dbReference>
<accession>K4KNT3</accession>
<proteinExistence type="predicted"/>
<dbReference type="EMBL" id="CP003746">
    <property type="protein sequence ID" value="AFV00835.1"/>
    <property type="molecule type" value="Genomic_DNA"/>
</dbReference>
<name>K4KNT3_SIMAS</name>
<dbReference type="Gene3D" id="3.40.630.30">
    <property type="match status" value="1"/>
</dbReference>
<dbReference type="Proteomes" id="UP000000466">
    <property type="component" value="Chromosome"/>
</dbReference>
<dbReference type="CDD" id="cd04301">
    <property type="entry name" value="NAT_SF"/>
    <property type="match status" value="1"/>
</dbReference>
<dbReference type="AlphaFoldDB" id="K4KNT3"/>
<gene>
    <name evidence="3" type="ordered locus">M5M_18530</name>
</gene>
<organism evidence="3 4">
    <name type="scientific">Simiduia agarivorans (strain DSM 21679 / JCM 13881 / BCRC 17597 / SA1)</name>
    <dbReference type="NCBI Taxonomy" id="1117647"/>
    <lineage>
        <taxon>Bacteria</taxon>
        <taxon>Pseudomonadati</taxon>
        <taxon>Pseudomonadota</taxon>
        <taxon>Gammaproteobacteria</taxon>
        <taxon>Cellvibrionales</taxon>
        <taxon>Cellvibrionaceae</taxon>
        <taxon>Simiduia</taxon>
    </lineage>
</organism>
<dbReference type="OrthoDB" id="9775804at2"/>
<dbReference type="KEGG" id="saga:M5M_18530"/>
<feature type="compositionally biased region" description="Polar residues" evidence="1">
    <location>
        <begin position="1"/>
        <end position="16"/>
    </location>
</feature>
<evidence type="ECO:0000256" key="1">
    <source>
        <dbReference type="SAM" id="MobiDB-lite"/>
    </source>
</evidence>
<dbReference type="STRING" id="1117647.M5M_18530"/>